<evidence type="ECO:0000256" key="3">
    <source>
        <dbReference type="ARBA" id="ARBA00022475"/>
    </source>
</evidence>
<dbReference type="Gene3D" id="3.40.50.300">
    <property type="entry name" value="P-loop containing nucleotide triphosphate hydrolases"/>
    <property type="match status" value="1"/>
</dbReference>
<dbReference type="AlphaFoldDB" id="A0A918C9V1"/>
<evidence type="ECO:0000256" key="7">
    <source>
        <dbReference type="SAM" id="MobiDB-lite"/>
    </source>
</evidence>
<protein>
    <submittedName>
        <fullName evidence="9">Uncharacterized protein</fullName>
    </submittedName>
</protein>
<keyword evidence="4 8" id="KW-0812">Transmembrane</keyword>
<dbReference type="InterPro" id="IPR051539">
    <property type="entry name" value="T4SS-coupling_protein"/>
</dbReference>
<evidence type="ECO:0000256" key="6">
    <source>
        <dbReference type="ARBA" id="ARBA00023136"/>
    </source>
</evidence>
<keyword evidence="10" id="KW-1185">Reference proteome</keyword>
<dbReference type="EMBL" id="BMQL01000015">
    <property type="protein sequence ID" value="GGR12895.1"/>
    <property type="molecule type" value="Genomic_DNA"/>
</dbReference>
<feature type="region of interest" description="Disordered" evidence="7">
    <location>
        <begin position="886"/>
        <end position="930"/>
    </location>
</feature>
<feature type="compositionally biased region" description="Basic and acidic residues" evidence="7">
    <location>
        <begin position="886"/>
        <end position="900"/>
    </location>
</feature>
<dbReference type="InterPro" id="IPR027417">
    <property type="entry name" value="P-loop_NTPase"/>
</dbReference>
<dbReference type="Proteomes" id="UP000603865">
    <property type="component" value="Unassembled WGS sequence"/>
</dbReference>
<evidence type="ECO:0000256" key="8">
    <source>
        <dbReference type="SAM" id="Phobius"/>
    </source>
</evidence>
<accession>A0A918C9V1</accession>
<dbReference type="Pfam" id="PF02534">
    <property type="entry name" value="T4SS-DNA_transf"/>
    <property type="match status" value="1"/>
</dbReference>
<sequence>MTTVQPAALPARPPAQPLNPVTITFVMSLLFGVGLVLLQFMDVGQQAAAMIHKYTGLAQARQLDTNAWAALLVACGNDTKCAPWLSTYLQAGMAGYWFALLLPLVLTPLAAKFFPKPRKIAMKDPGLAHWETKDRMTRFFPGNDTHDDPFVAFMGYLKAGKDGGSFEAKELPPLFIPREDWCQNTLVWGGIRSGKTTAFFQPNIFLAAHLGLCCVVFDVKWPQKDSGFFETIGYWHARGRRVVLLAPFEEYGARVNMLRDVHSFSDALEKADEVFPPPEFQEERGKFHNDKRRFGIAAFIWLLRTEMGDKATMRHVLDYAMMPEDRLMTWVENARDEQAKTLLMGYRDGGASNFAEVKNGIISALKIFFNADVVRATSGSLEEAVDLEECMRQPTLIVIGINAKNNMDGSGEVLFRLYKRMIDRAAMRVADEQGGKLRRHLAIFLDEKSNIGRINYMIRSMSMLRSYNISHHLGIQNEAQNELVDGELYWKAMSTNVIARTIMFPRGITGEDAVKISDTIGKTTATSVSVGGSRSLNPLLVEGSNQASASLTPLHLLSTEEFPDFAMGEAVVKMNGQHPIRTQLVPMGMPYVQGTGIKKNQHRNLLYTMYADTLTRCPGGLIAYTNHVIRGGLLVGSPKKPVPVVPKKPPEEPGSAAGAGPVVPKPLVPSASAAPAPAPGGASVQPALLVAPPVQADTSANLDVQEAYTWVRACMDAFVEVSLLMPEQVVTVRINKQEADAVNGEGAVNRLFVGGLVEPNRTRMDAKFTARANRGLSDELKATLLDYADARPAYEWLKTNATAVEGTLERAAYVEACQQAPEPLTPIKVVAALENGQLLCGRTVTREIFRSSGGLRFPQRRVASRDLDVIPLTRWVDTAAAVRVAREKPQEAAAPKEDSRRGRKRNREALISQIVVPPEGAAAPESPPAP</sequence>
<evidence type="ECO:0000256" key="4">
    <source>
        <dbReference type="ARBA" id="ARBA00022692"/>
    </source>
</evidence>
<evidence type="ECO:0000256" key="2">
    <source>
        <dbReference type="ARBA" id="ARBA00008806"/>
    </source>
</evidence>
<organism evidence="9 10">
    <name type="scientific">Deinococcus ruber</name>
    <dbReference type="NCBI Taxonomy" id="1848197"/>
    <lineage>
        <taxon>Bacteria</taxon>
        <taxon>Thermotogati</taxon>
        <taxon>Deinococcota</taxon>
        <taxon>Deinococci</taxon>
        <taxon>Deinococcales</taxon>
        <taxon>Deinococcaceae</taxon>
        <taxon>Deinococcus</taxon>
    </lineage>
</organism>
<feature type="region of interest" description="Disordered" evidence="7">
    <location>
        <begin position="640"/>
        <end position="663"/>
    </location>
</feature>
<feature type="transmembrane region" description="Helical" evidence="8">
    <location>
        <begin position="21"/>
        <end position="41"/>
    </location>
</feature>
<dbReference type="PANTHER" id="PTHR37937">
    <property type="entry name" value="CONJUGATIVE TRANSFER: DNA TRANSPORT"/>
    <property type="match status" value="1"/>
</dbReference>
<dbReference type="GO" id="GO:0005886">
    <property type="term" value="C:plasma membrane"/>
    <property type="evidence" value="ECO:0007669"/>
    <property type="project" value="UniProtKB-SubCell"/>
</dbReference>
<dbReference type="CDD" id="cd01127">
    <property type="entry name" value="TrwB_TraG_TraD_VirD4"/>
    <property type="match status" value="1"/>
</dbReference>
<name>A0A918C9V1_9DEIO</name>
<comment type="subcellular location">
    <subcellularLocation>
        <location evidence="1">Cell membrane</location>
        <topology evidence="1">Multi-pass membrane protein</topology>
    </subcellularLocation>
</comment>
<reference evidence="9" key="1">
    <citation type="journal article" date="2014" name="Int. J. Syst. Evol. Microbiol.">
        <title>Complete genome sequence of Corynebacterium casei LMG S-19264T (=DSM 44701T), isolated from a smear-ripened cheese.</title>
        <authorList>
            <consortium name="US DOE Joint Genome Institute (JGI-PGF)"/>
            <person name="Walter F."/>
            <person name="Albersmeier A."/>
            <person name="Kalinowski J."/>
            <person name="Ruckert C."/>
        </authorList>
    </citation>
    <scope>NUCLEOTIDE SEQUENCE</scope>
    <source>
        <strain evidence="9">JCM 31311</strain>
    </source>
</reference>
<dbReference type="SUPFAM" id="SSF52540">
    <property type="entry name" value="P-loop containing nucleoside triphosphate hydrolases"/>
    <property type="match status" value="1"/>
</dbReference>
<dbReference type="RefSeq" id="WP_189091074.1">
    <property type="nucleotide sequence ID" value="NZ_BMQL01000015.1"/>
</dbReference>
<evidence type="ECO:0000313" key="10">
    <source>
        <dbReference type="Proteomes" id="UP000603865"/>
    </source>
</evidence>
<feature type="transmembrane region" description="Helical" evidence="8">
    <location>
        <begin position="94"/>
        <end position="114"/>
    </location>
</feature>
<evidence type="ECO:0000313" key="9">
    <source>
        <dbReference type="EMBL" id="GGR12895.1"/>
    </source>
</evidence>
<keyword evidence="5 8" id="KW-1133">Transmembrane helix</keyword>
<proteinExistence type="inferred from homology"/>
<keyword evidence="6 8" id="KW-0472">Membrane</keyword>
<comment type="similarity">
    <text evidence="2">Belongs to the VirD4/TraG family.</text>
</comment>
<gene>
    <name evidence="9" type="ORF">GCM10008957_27310</name>
</gene>
<dbReference type="InterPro" id="IPR003688">
    <property type="entry name" value="TraG/VirD4"/>
</dbReference>
<dbReference type="PANTHER" id="PTHR37937:SF1">
    <property type="entry name" value="CONJUGATIVE TRANSFER: DNA TRANSPORT"/>
    <property type="match status" value="1"/>
</dbReference>
<reference evidence="9" key="2">
    <citation type="submission" date="2020-09" db="EMBL/GenBank/DDBJ databases">
        <authorList>
            <person name="Sun Q."/>
            <person name="Ohkuma M."/>
        </authorList>
    </citation>
    <scope>NUCLEOTIDE SEQUENCE</scope>
    <source>
        <strain evidence="9">JCM 31311</strain>
    </source>
</reference>
<keyword evidence="3" id="KW-1003">Cell membrane</keyword>
<comment type="caution">
    <text evidence="9">The sequence shown here is derived from an EMBL/GenBank/DDBJ whole genome shotgun (WGS) entry which is preliminary data.</text>
</comment>
<evidence type="ECO:0000256" key="1">
    <source>
        <dbReference type="ARBA" id="ARBA00004651"/>
    </source>
</evidence>
<evidence type="ECO:0000256" key="5">
    <source>
        <dbReference type="ARBA" id="ARBA00022989"/>
    </source>
</evidence>